<keyword evidence="1" id="KW-1133">Transmembrane helix</keyword>
<keyword evidence="7" id="KW-1185">Reference proteome</keyword>
<reference evidence="6" key="1">
    <citation type="submission" date="2021-03" db="EMBL/GenBank/DDBJ databases">
        <title>Bacillus suaedae sp. nov., isolated from Suaeda aralocaspica.</title>
        <authorList>
            <person name="Lei R.F.R."/>
        </authorList>
    </citation>
    <scope>NUCLEOTIDE SEQUENCE</scope>
    <source>
        <strain evidence="6">YZJH907-2</strain>
    </source>
</reference>
<evidence type="ECO:0000259" key="5">
    <source>
        <dbReference type="PROSITE" id="PS50887"/>
    </source>
</evidence>
<dbReference type="Gene3D" id="3.30.450.20">
    <property type="entry name" value="PAS domain"/>
    <property type="match status" value="1"/>
</dbReference>
<dbReference type="InterPro" id="IPR000160">
    <property type="entry name" value="GGDEF_dom"/>
</dbReference>
<dbReference type="InterPro" id="IPR013655">
    <property type="entry name" value="PAS_fold_3"/>
</dbReference>
<dbReference type="InterPro" id="IPR000014">
    <property type="entry name" value="PAS"/>
</dbReference>
<feature type="domain" description="PAC" evidence="3">
    <location>
        <begin position="146"/>
        <end position="198"/>
    </location>
</feature>
<feature type="domain" description="PAS" evidence="2">
    <location>
        <begin position="69"/>
        <end position="131"/>
    </location>
</feature>
<dbReference type="SMART" id="SM00052">
    <property type="entry name" value="EAL"/>
    <property type="match status" value="1"/>
</dbReference>
<dbReference type="EMBL" id="JAGKSQ010000006">
    <property type="protein sequence ID" value="MBP3952377.1"/>
    <property type="molecule type" value="Genomic_DNA"/>
</dbReference>
<dbReference type="PANTHER" id="PTHR44757">
    <property type="entry name" value="DIGUANYLATE CYCLASE DGCP"/>
    <property type="match status" value="1"/>
</dbReference>
<evidence type="ECO:0000313" key="6">
    <source>
        <dbReference type="EMBL" id="MBP3952377.1"/>
    </source>
</evidence>
<dbReference type="PROSITE" id="PS50112">
    <property type="entry name" value="PAS"/>
    <property type="match status" value="1"/>
</dbReference>
<dbReference type="InterPro" id="IPR043128">
    <property type="entry name" value="Rev_trsase/Diguanyl_cyclase"/>
</dbReference>
<gene>
    <name evidence="6" type="ORF">J7W16_14735</name>
</gene>
<dbReference type="RefSeq" id="WP_210598081.1">
    <property type="nucleotide sequence ID" value="NZ_JAGKSQ010000006.1"/>
</dbReference>
<dbReference type="AlphaFoldDB" id="A0A941AQ96"/>
<feature type="transmembrane region" description="Helical" evidence="1">
    <location>
        <begin position="39"/>
        <end position="59"/>
    </location>
</feature>
<dbReference type="InterPro" id="IPR001633">
    <property type="entry name" value="EAL_dom"/>
</dbReference>
<proteinExistence type="predicted"/>
<dbReference type="InterPro" id="IPR052155">
    <property type="entry name" value="Biofilm_reg_signaling"/>
</dbReference>
<dbReference type="InterPro" id="IPR035919">
    <property type="entry name" value="EAL_sf"/>
</dbReference>
<dbReference type="SMART" id="SM00086">
    <property type="entry name" value="PAC"/>
    <property type="match status" value="1"/>
</dbReference>
<dbReference type="SMART" id="SM00267">
    <property type="entry name" value="GGDEF"/>
    <property type="match status" value="1"/>
</dbReference>
<dbReference type="PROSITE" id="PS50113">
    <property type="entry name" value="PAC"/>
    <property type="match status" value="1"/>
</dbReference>
<dbReference type="Pfam" id="PF00563">
    <property type="entry name" value="EAL"/>
    <property type="match status" value="1"/>
</dbReference>
<dbReference type="Gene3D" id="3.30.70.270">
    <property type="match status" value="1"/>
</dbReference>
<dbReference type="SUPFAM" id="SSF141868">
    <property type="entry name" value="EAL domain-like"/>
    <property type="match status" value="1"/>
</dbReference>
<dbReference type="InterPro" id="IPR001610">
    <property type="entry name" value="PAC"/>
</dbReference>
<dbReference type="InterPro" id="IPR029787">
    <property type="entry name" value="Nucleotide_cyclase"/>
</dbReference>
<feature type="domain" description="GGDEF" evidence="5">
    <location>
        <begin position="226"/>
        <end position="358"/>
    </location>
</feature>
<dbReference type="Gene3D" id="3.20.20.450">
    <property type="entry name" value="EAL domain"/>
    <property type="match status" value="1"/>
</dbReference>
<dbReference type="Pfam" id="PF00990">
    <property type="entry name" value="GGDEF"/>
    <property type="match status" value="1"/>
</dbReference>
<sequence>MKKKYLFTINRMLILIVGILILHLLYHYILPLFSFYQNWIRLLFDGIFISAFVPFYILFVKRIRERNEAQNQIESMYGAVHSVVWLQEIKTKKMIRVSDYVYDLFGYTKEEMLQHSALWESIIHPNDKGRLTIDNCEQSFLAKDNITRKYRIIRRDGEVRWVQDQIYPIFSENGELTNIGGVITDITKQEQAAEQARYLYFNDPISKFANYEGLKDTLSHKVKVGQPFAFYIVKVNRLNFIRKHIGQPIAEEVVTVLADRIRPILSDKMSVAKISDSRFAVIDGQLRTSKQMSKLLKRFILLVERPIHVEQYEFFLTATIGITHFYNEGESHTDLQQNAQYALEHARENHEPLAFYQHSMKTEQGKQVQIESDLRKAIENHELLLHYQPKMNLRTGKLVGVEALIRWAHPNGSMIYPPGFIQLAESTGLILPIGEWVIQEACLQLRKWLDAGINIPSVSINLSVSQLFQQNLAEKIELSLRLNNLPAESLEIEITETMAMDKGNIIKSVTRLKEIGLKISIDDFGTGFSSLHQINNLPIDIVKVDRSFVSEITFDDKAATLISSIIKMTQHLKLETVVEGVETEEQLRLLYSNGCEIIQGYLISKPLPPEELTSQITILQMRLRKMTNQYNRSLMLSENS</sequence>
<dbReference type="PANTHER" id="PTHR44757:SF2">
    <property type="entry name" value="BIOFILM ARCHITECTURE MAINTENANCE PROTEIN MBAA"/>
    <property type="match status" value="1"/>
</dbReference>
<dbReference type="PROSITE" id="PS50883">
    <property type="entry name" value="EAL"/>
    <property type="match status" value="1"/>
</dbReference>
<dbReference type="SUPFAM" id="SSF55073">
    <property type="entry name" value="Nucleotide cyclase"/>
    <property type="match status" value="1"/>
</dbReference>
<evidence type="ECO:0000259" key="2">
    <source>
        <dbReference type="PROSITE" id="PS50112"/>
    </source>
</evidence>
<keyword evidence="1" id="KW-0472">Membrane</keyword>
<keyword evidence="1" id="KW-0812">Transmembrane</keyword>
<dbReference type="SUPFAM" id="SSF55785">
    <property type="entry name" value="PYP-like sensor domain (PAS domain)"/>
    <property type="match status" value="1"/>
</dbReference>
<dbReference type="Pfam" id="PF08447">
    <property type="entry name" value="PAS_3"/>
    <property type="match status" value="1"/>
</dbReference>
<dbReference type="InterPro" id="IPR035965">
    <property type="entry name" value="PAS-like_dom_sf"/>
</dbReference>
<accession>A0A941AQ96</accession>
<feature type="transmembrane region" description="Helical" evidence="1">
    <location>
        <begin position="12"/>
        <end position="33"/>
    </location>
</feature>
<protein>
    <submittedName>
        <fullName evidence="6">EAL domain-containing protein</fullName>
    </submittedName>
</protein>
<dbReference type="PROSITE" id="PS50887">
    <property type="entry name" value="GGDEF"/>
    <property type="match status" value="1"/>
</dbReference>
<dbReference type="NCBIfam" id="TIGR00229">
    <property type="entry name" value="sensory_box"/>
    <property type="match status" value="1"/>
</dbReference>
<name>A0A941AQ96_9BACI</name>
<evidence type="ECO:0000313" key="7">
    <source>
        <dbReference type="Proteomes" id="UP000678228"/>
    </source>
</evidence>
<evidence type="ECO:0000259" key="3">
    <source>
        <dbReference type="PROSITE" id="PS50113"/>
    </source>
</evidence>
<evidence type="ECO:0000256" key="1">
    <source>
        <dbReference type="SAM" id="Phobius"/>
    </source>
</evidence>
<organism evidence="6 7">
    <name type="scientific">Halalkalibacter suaedae</name>
    <dbReference type="NCBI Taxonomy" id="2822140"/>
    <lineage>
        <taxon>Bacteria</taxon>
        <taxon>Bacillati</taxon>
        <taxon>Bacillota</taxon>
        <taxon>Bacilli</taxon>
        <taxon>Bacillales</taxon>
        <taxon>Bacillaceae</taxon>
        <taxon>Halalkalibacter</taxon>
    </lineage>
</organism>
<comment type="caution">
    <text evidence="6">The sequence shown here is derived from an EMBL/GenBank/DDBJ whole genome shotgun (WGS) entry which is preliminary data.</text>
</comment>
<dbReference type="Proteomes" id="UP000678228">
    <property type="component" value="Unassembled WGS sequence"/>
</dbReference>
<dbReference type="CDD" id="cd01948">
    <property type="entry name" value="EAL"/>
    <property type="match status" value="1"/>
</dbReference>
<dbReference type="CDD" id="cd00130">
    <property type="entry name" value="PAS"/>
    <property type="match status" value="1"/>
</dbReference>
<dbReference type="InterPro" id="IPR000700">
    <property type="entry name" value="PAS-assoc_C"/>
</dbReference>
<feature type="domain" description="EAL" evidence="4">
    <location>
        <begin position="367"/>
        <end position="620"/>
    </location>
</feature>
<evidence type="ECO:0000259" key="4">
    <source>
        <dbReference type="PROSITE" id="PS50883"/>
    </source>
</evidence>